<dbReference type="EMBL" id="KL198028">
    <property type="protein sequence ID" value="KDQ16199.1"/>
    <property type="molecule type" value="Genomic_DNA"/>
</dbReference>
<name>A0A067MKW2_BOTB1</name>
<dbReference type="InParanoid" id="A0A067MKW2"/>
<dbReference type="AlphaFoldDB" id="A0A067MKW2"/>
<organism evidence="1 2">
    <name type="scientific">Botryobasidium botryosum (strain FD-172 SS1)</name>
    <dbReference type="NCBI Taxonomy" id="930990"/>
    <lineage>
        <taxon>Eukaryota</taxon>
        <taxon>Fungi</taxon>
        <taxon>Dikarya</taxon>
        <taxon>Basidiomycota</taxon>
        <taxon>Agaricomycotina</taxon>
        <taxon>Agaricomycetes</taxon>
        <taxon>Cantharellales</taxon>
        <taxon>Botryobasidiaceae</taxon>
        <taxon>Botryobasidium</taxon>
    </lineage>
</organism>
<accession>A0A067MKW2</accession>
<protein>
    <submittedName>
        <fullName evidence="1">Uncharacterized protein</fullName>
    </submittedName>
</protein>
<proteinExistence type="predicted"/>
<gene>
    <name evidence="1" type="ORF">BOTBODRAFT_144640</name>
</gene>
<keyword evidence="2" id="KW-1185">Reference proteome</keyword>
<evidence type="ECO:0000313" key="2">
    <source>
        <dbReference type="Proteomes" id="UP000027195"/>
    </source>
</evidence>
<dbReference type="Proteomes" id="UP000027195">
    <property type="component" value="Unassembled WGS sequence"/>
</dbReference>
<reference evidence="2" key="1">
    <citation type="journal article" date="2014" name="Proc. Natl. Acad. Sci. U.S.A.">
        <title>Extensive sampling of basidiomycete genomes demonstrates inadequacy of the white-rot/brown-rot paradigm for wood decay fungi.</title>
        <authorList>
            <person name="Riley R."/>
            <person name="Salamov A.A."/>
            <person name="Brown D.W."/>
            <person name="Nagy L.G."/>
            <person name="Floudas D."/>
            <person name="Held B.W."/>
            <person name="Levasseur A."/>
            <person name="Lombard V."/>
            <person name="Morin E."/>
            <person name="Otillar R."/>
            <person name="Lindquist E.A."/>
            <person name="Sun H."/>
            <person name="LaButti K.M."/>
            <person name="Schmutz J."/>
            <person name="Jabbour D."/>
            <person name="Luo H."/>
            <person name="Baker S.E."/>
            <person name="Pisabarro A.G."/>
            <person name="Walton J.D."/>
            <person name="Blanchette R.A."/>
            <person name="Henrissat B."/>
            <person name="Martin F."/>
            <person name="Cullen D."/>
            <person name="Hibbett D.S."/>
            <person name="Grigoriev I.V."/>
        </authorList>
    </citation>
    <scope>NUCLEOTIDE SEQUENCE [LARGE SCALE GENOMIC DNA]</scope>
    <source>
        <strain evidence="2">FD-172 SS1</strain>
    </source>
</reference>
<sequence length="161" mass="17477">MSGKGGRLKIDTFAEVEAPKSRLAAHFYISIPGGTDAPWALGASSATTSLLLGGIHDDHHRQLPEARGAGNVALMLVTDGDKLCYDPTGRPAAASERFARRFWASQSSRARKPMGMLPGRYLCTQRRHLRFPGFILTLSIPSTIGFSEFCRGTLMDVDIAE</sequence>
<evidence type="ECO:0000313" key="1">
    <source>
        <dbReference type="EMBL" id="KDQ16199.1"/>
    </source>
</evidence>
<dbReference type="HOGENOM" id="CLU_1643421_0_0_1"/>